<protein>
    <recommendedName>
        <fullName evidence="3">Lipoprotein</fullName>
    </recommendedName>
</protein>
<dbReference type="Proteomes" id="UP000298058">
    <property type="component" value="Unassembled WGS sequence"/>
</dbReference>
<gene>
    <name evidence="1" type="ORF">EHS15_09735</name>
</gene>
<evidence type="ECO:0000313" key="1">
    <source>
        <dbReference type="EMBL" id="TGN19190.1"/>
    </source>
</evidence>
<dbReference type="RefSeq" id="WP_135760375.1">
    <property type="nucleotide sequence ID" value="NZ_RQHW01000033.1"/>
</dbReference>
<evidence type="ECO:0000313" key="2">
    <source>
        <dbReference type="Proteomes" id="UP000298058"/>
    </source>
</evidence>
<comment type="caution">
    <text evidence="1">The sequence shown here is derived from an EMBL/GenBank/DDBJ whole genome shotgun (WGS) entry which is preliminary data.</text>
</comment>
<dbReference type="AlphaFoldDB" id="A0A4R9LY21"/>
<name>A0A4R9LY21_9LEPT</name>
<sequence length="357" mass="41207">MLNSRNTFLTANDMRKKNRTLFYVFSGILILQACSPSAPRFSPNPYASWSAEDPGLQKQSLSIPLPERWNERAYPLDEIHQKTLTSINAIDGFKDVPEKSSQEEEFKKLLSEVRATLPDAVNRQFDEFVYGIYFVRKLGSTGLTGIIRDGKKPIGGIIFLDTDFLNRKANDWASFKENTVFQEDANNTLHLRIEEEDKDTISAALSFILLHEFGHILAVLGNHAPDYSLKERDFRSFPFFQGIWIGENESEFDSGFFQERKTIRFYGDKKIRLAPEGLNLYRKLKNTPFVTLYSSTNADDTFADSYVSYVHVILQKKPYEIYLLSQGKKKQIFKNGITEENGRRPREFFDKIFKVLP</sequence>
<dbReference type="OrthoDB" id="8699919at2"/>
<evidence type="ECO:0008006" key="3">
    <source>
        <dbReference type="Google" id="ProtNLM"/>
    </source>
</evidence>
<dbReference type="EMBL" id="RQHW01000033">
    <property type="protein sequence ID" value="TGN19190.1"/>
    <property type="molecule type" value="Genomic_DNA"/>
</dbReference>
<accession>A0A4R9LY21</accession>
<keyword evidence="2" id="KW-1185">Reference proteome</keyword>
<reference evidence="1" key="1">
    <citation type="journal article" date="2019" name="PLoS Negl. Trop. Dis.">
        <title>Revisiting the worldwide diversity of Leptospira species in the environment.</title>
        <authorList>
            <person name="Vincent A.T."/>
            <person name="Schiettekatte O."/>
            <person name="Bourhy P."/>
            <person name="Veyrier F.J."/>
            <person name="Picardeau M."/>
        </authorList>
    </citation>
    <scope>NUCLEOTIDE SEQUENCE [LARGE SCALE GENOMIC DNA]</scope>
    <source>
        <strain evidence="1">201300427</strain>
    </source>
</reference>
<proteinExistence type="predicted"/>
<dbReference type="PROSITE" id="PS51257">
    <property type="entry name" value="PROKAR_LIPOPROTEIN"/>
    <property type="match status" value="1"/>
</dbReference>
<organism evidence="1 2">
    <name type="scientific">Leptospira idonii</name>
    <dbReference type="NCBI Taxonomy" id="1193500"/>
    <lineage>
        <taxon>Bacteria</taxon>
        <taxon>Pseudomonadati</taxon>
        <taxon>Spirochaetota</taxon>
        <taxon>Spirochaetia</taxon>
        <taxon>Leptospirales</taxon>
        <taxon>Leptospiraceae</taxon>
        <taxon>Leptospira</taxon>
    </lineage>
</organism>